<organism evidence="10 11">
    <name type="scientific">Protomyces lactucae-debilis</name>
    <dbReference type="NCBI Taxonomy" id="2754530"/>
    <lineage>
        <taxon>Eukaryota</taxon>
        <taxon>Fungi</taxon>
        <taxon>Dikarya</taxon>
        <taxon>Ascomycota</taxon>
        <taxon>Taphrinomycotina</taxon>
        <taxon>Taphrinomycetes</taxon>
        <taxon>Taphrinales</taxon>
        <taxon>Protomycetaceae</taxon>
        <taxon>Protomyces</taxon>
    </lineage>
</organism>
<dbReference type="PANTHER" id="PTHR12806">
    <property type="entry name" value="EAP30 SUBUNIT OF ELL COMPLEX"/>
    <property type="match status" value="1"/>
</dbReference>
<evidence type="ECO:0000256" key="9">
    <source>
        <dbReference type="PIRNR" id="PIRNR017215"/>
    </source>
</evidence>
<dbReference type="PIRSF" id="PIRSF017215">
    <property type="entry name" value="ESCRT2_Vps22"/>
    <property type="match status" value="1"/>
</dbReference>
<dbReference type="Proteomes" id="UP000193685">
    <property type="component" value="Unassembled WGS sequence"/>
</dbReference>
<dbReference type="FunFam" id="1.10.10.10:FF:000397">
    <property type="entry name" value="Vacuolar-sorting protein SNF8"/>
    <property type="match status" value="1"/>
</dbReference>
<comment type="subcellular location">
    <subcellularLocation>
        <location evidence="2">Cytoplasm</location>
    </subcellularLocation>
    <subcellularLocation>
        <location evidence="1">Endosome membrane</location>
        <topology evidence="1">Peripheral membrane protein</topology>
    </subcellularLocation>
</comment>
<evidence type="ECO:0000256" key="6">
    <source>
        <dbReference type="ARBA" id="ARBA00022753"/>
    </source>
</evidence>
<keyword evidence="4 9" id="KW-0813">Transport</keyword>
<evidence type="ECO:0000256" key="3">
    <source>
        <dbReference type="ARBA" id="ARBA00009834"/>
    </source>
</evidence>
<comment type="similarity">
    <text evidence="3 9">Belongs to the SNF8 family.</text>
</comment>
<dbReference type="SUPFAM" id="SSF46785">
    <property type="entry name" value="Winged helix' DNA-binding domain"/>
    <property type="match status" value="2"/>
</dbReference>
<evidence type="ECO:0000256" key="5">
    <source>
        <dbReference type="ARBA" id="ARBA00022490"/>
    </source>
</evidence>
<dbReference type="InterPro" id="IPR016689">
    <property type="entry name" value="ESCRT-2_cplx_Snf8"/>
</dbReference>
<comment type="subunit">
    <text evidence="9">Component of the endosomal sorting complex required for transport II (ESCRT-II).</text>
</comment>
<dbReference type="GO" id="GO:0043328">
    <property type="term" value="P:protein transport to vacuole involved in ubiquitin-dependent protein catabolic process via the multivesicular body sorting pathway"/>
    <property type="evidence" value="ECO:0007669"/>
    <property type="project" value="TreeGrafter"/>
</dbReference>
<comment type="caution">
    <text evidence="10">The sequence shown here is derived from an EMBL/GenBank/DDBJ whole genome shotgun (WGS) entry which is preliminary data.</text>
</comment>
<evidence type="ECO:0000313" key="11">
    <source>
        <dbReference type="Proteomes" id="UP000193685"/>
    </source>
</evidence>
<keyword evidence="11" id="KW-1185">Reference proteome</keyword>
<dbReference type="GeneID" id="63787737"/>
<keyword evidence="7 9" id="KW-0653">Protein transport</keyword>
<dbReference type="GO" id="GO:0000814">
    <property type="term" value="C:ESCRT II complex"/>
    <property type="evidence" value="ECO:0007669"/>
    <property type="project" value="UniProtKB-UniRule"/>
</dbReference>
<sequence length="245" mass="26775">MKKRAGLASFDKEETDARFKSVGNDMIKSQHVQLSNQLETFQQALAAFSSTHSAKIHANPEFRAEFTRMCNVVGIDPLSSSVPSGQADWTAELGLGAIYFDLAVQVVEVCRRTRPENGGIMSVDAATNVLNDKNKKFGAAEVGADDVVRAVQSLEILDSGFEVIHVGSKQMIRSVPKELNADQSTVLQAAQIVGYVSASMLRLNLGWQKERARSVLDDLVGSSMLWIDEQGREAEYWLPTNGIDG</sequence>
<dbReference type="Pfam" id="PF04157">
    <property type="entry name" value="EAP30"/>
    <property type="match status" value="1"/>
</dbReference>
<dbReference type="AlphaFoldDB" id="A0A1Y2FL21"/>
<dbReference type="Gene3D" id="1.10.10.10">
    <property type="entry name" value="Winged helix-like DNA-binding domain superfamily/Winged helix DNA-binding domain"/>
    <property type="match status" value="2"/>
</dbReference>
<dbReference type="EMBL" id="MCFI01000007">
    <property type="protein sequence ID" value="ORY83896.1"/>
    <property type="molecule type" value="Genomic_DNA"/>
</dbReference>
<evidence type="ECO:0000256" key="8">
    <source>
        <dbReference type="ARBA" id="ARBA00023136"/>
    </source>
</evidence>
<dbReference type="InterPro" id="IPR040608">
    <property type="entry name" value="Snf8/Vps36"/>
</dbReference>
<dbReference type="InterPro" id="IPR036388">
    <property type="entry name" value="WH-like_DNA-bd_sf"/>
</dbReference>
<dbReference type="InterPro" id="IPR036390">
    <property type="entry name" value="WH_DNA-bd_sf"/>
</dbReference>
<reference evidence="10 11" key="1">
    <citation type="submission" date="2016-07" db="EMBL/GenBank/DDBJ databases">
        <title>Pervasive Adenine N6-methylation of Active Genes in Fungi.</title>
        <authorList>
            <consortium name="DOE Joint Genome Institute"/>
            <person name="Mondo S.J."/>
            <person name="Dannebaum R.O."/>
            <person name="Kuo R.C."/>
            <person name="Labutti K."/>
            <person name="Haridas S."/>
            <person name="Kuo A."/>
            <person name="Salamov A."/>
            <person name="Ahrendt S.R."/>
            <person name="Lipzen A."/>
            <person name="Sullivan W."/>
            <person name="Andreopoulos W.B."/>
            <person name="Clum A."/>
            <person name="Lindquist E."/>
            <person name="Daum C."/>
            <person name="Ramamoorthy G.K."/>
            <person name="Gryganskyi A."/>
            <person name="Culley D."/>
            <person name="Magnuson J.K."/>
            <person name="James T.Y."/>
            <person name="O'Malley M.A."/>
            <person name="Stajich J.E."/>
            <person name="Spatafora J.W."/>
            <person name="Visel A."/>
            <person name="Grigoriev I.V."/>
        </authorList>
    </citation>
    <scope>NUCLEOTIDE SEQUENCE [LARGE SCALE GENOMIC DNA]</scope>
    <source>
        <strain evidence="10 11">12-1054</strain>
    </source>
</reference>
<evidence type="ECO:0000313" key="10">
    <source>
        <dbReference type="EMBL" id="ORY83896.1"/>
    </source>
</evidence>
<dbReference type="OMA" id="QIVEVCM"/>
<comment type="function">
    <text evidence="9">Component of the endosomal sorting complex required for transport II (ESCRT-II), which is required for multivesicular body (MVB) formation and sorting of endosomal cargo proteins into MVBs.</text>
</comment>
<accession>A0A1Y2FL21</accession>
<dbReference type="STRING" id="56484.A0A1Y2FL21"/>
<dbReference type="Gene3D" id="6.10.140.180">
    <property type="match status" value="1"/>
</dbReference>
<dbReference type="PANTHER" id="PTHR12806:SF0">
    <property type="entry name" value="VACUOLAR-SORTING PROTEIN SNF8"/>
    <property type="match status" value="1"/>
</dbReference>
<keyword evidence="5" id="KW-0963">Cytoplasm</keyword>
<name>A0A1Y2FL21_PROLT</name>
<evidence type="ECO:0000256" key="2">
    <source>
        <dbReference type="ARBA" id="ARBA00004496"/>
    </source>
</evidence>
<gene>
    <name evidence="10" type="ORF">BCR37DRAFT_392345</name>
</gene>
<evidence type="ECO:0000256" key="7">
    <source>
        <dbReference type="ARBA" id="ARBA00022927"/>
    </source>
</evidence>
<dbReference type="RefSeq" id="XP_040726191.1">
    <property type="nucleotide sequence ID" value="XM_040871138.1"/>
</dbReference>
<protein>
    <recommendedName>
        <fullName evidence="9">Vacuolar-sorting protein SNF8</fullName>
    </recommendedName>
</protein>
<keyword evidence="6" id="KW-0967">Endosome</keyword>
<evidence type="ECO:0000256" key="1">
    <source>
        <dbReference type="ARBA" id="ARBA00004481"/>
    </source>
</evidence>
<evidence type="ECO:0000256" key="4">
    <source>
        <dbReference type="ARBA" id="ARBA00022448"/>
    </source>
</evidence>
<dbReference type="OrthoDB" id="283883at2759"/>
<keyword evidence="8" id="KW-0472">Membrane</keyword>
<proteinExistence type="inferred from homology"/>